<dbReference type="InterPro" id="IPR011991">
    <property type="entry name" value="ArsR-like_HTH"/>
</dbReference>
<dbReference type="SUPFAM" id="SSF46785">
    <property type="entry name" value="Winged helix' DNA-binding domain"/>
    <property type="match status" value="1"/>
</dbReference>
<feature type="domain" description="HTH marR-type" evidence="4">
    <location>
        <begin position="14"/>
        <end position="147"/>
    </location>
</feature>
<organism evidence="5 6">
    <name type="scientific">Fulvivirga kasyanovii</name>
    <dbReference type="NCBI Taxonomy" id="396812"/>
    <lineage>
        <taxon>Bacteria</taxon>
        <taxon>Pseudomonadati</taxon>
        <taxon>Bacteroidota</taxon>
        <taxon>Cytophagia</taxon>
        <taxon>Cytophagales</taxon>
        <taxon>Fulvivirgaceae</taxon>
        <taxon>Fulvivirga</taxon>
    </lineage>
</organism>
<evidence type="ECO:0000313" key="6">
    <source>
        <dbReference type="Proteomes" id="UP000798808"/>
    </source>
</evidence>
<dbReference type="CDD" id="cd00090">
    <property type="entry name" value="HTH_ARSR"/>
    <property type="match status" value="1"/>
</dbReference>
<name>A0ABW9RP16_9BACT</name>
<evidence type="ECO:0000313" key="5">
    <source>
        <dbReference type="EMBL" id="MTI24860.1"/>
    </source>
</evidence>
<keyword evidence="1" id="KW-0805">Transcription regulation</keyword>
<dbReference type="InterPro" id="IPR036390">
    <property type="entry name" value="WH_DNA-bd_sf"/>
</dbReference>
<evidence type="ECO:0000256" key="2">
    <source>
        <dbReference type="ARBA" id="ARBA00023125"/>
    </source>
</evidence>
<dbReference type="SMART" id="SM00347">
    <property type="entry name" value="HTH_MARR"/>
    <property type="match status" value="1"/>
</dbReference>
<dbReference type="Proteomes" id="UP000798808">
    <property type="component" value="Unassembled WGS sequence"/>
</dbReference>
<dbReference type="PANTHER" id="PTHR42756:SF1">
    <property type="entry name" value="TRANSCRIPTIONAL REPRESSOR OF EMRAB OPERON"/>
    <property type="match status" value="1"/>
</dbReference>
<dbReference type="Pfam" id="PF12802">
    <property type="entry name" value="MarR_2"/>
    <property type="match status" value="1"/>
</dbReference>
<keyword evidence="2" id="KW-0238">DNA-binding</keyword>
<evidence type="ECO:0000256" key="1">
    <source>
        <dbReference type="ARBA" id="ARBA00023015"/>
    </source>
</evidence>
<dbReference type="PANTHER" id="PTHR42756">
    <property type="entry name" value="TRANSCRIPTIONAL REGULATOR, MARR"/>
    <property type="match status" value="1"/>
</dbReference>
<evidence type="ECO:0000256" key="3">
    <source>
        <dbReference type="ARBA" id="ARBA00023163"/>
    </source>
</evidence>
<accession>A0ABW9RP16</accession>
<dbReference type="EMBL" id="SMLW01000460">
    <property type="protein sequence ID" value="MTI24860.1"/>
    <property type="molecule type" value="Genomic_DNA"/>
</dbReference>
<dbReference type="RefSeq" id="WP_155170899.1">
    <property type="nucleotide sequence ID" value="NZ_BAAAFL010000027.1"/>
</dbReference>
<sequence length="198" mass="22755">MNIFDPEKQHSQRDVKIVAALERISHAFKVMQLKEGKERNLSPIQMQILMFTHFHHEQLCTVSYLAREFDITKATISDAVKVLIQKGLVEKTVDDADSRSYYIKPTMAGKQEIKAMENFGAPVLQSLENISDSEKNDLLHSLLQVIKYLNKAGVITIQRSCHNCKFYEYRSTGHHCNLLKADLEDADIRLDCPEFSDR</sequence>
<dbReference type="PROSITE" id="PS50995">
    <property type="entry name" value="HTH_MARR_2"/>
    <property type="match status" value="1"/>
</dbReference>
<proteinExistence type="predicted"/>
<gene>
    <name evidence="5" type="ORF">E1163_07900</name>
</gene>
<protein>
    <submittedName>
        <fullName evidence="5">MarR family transcriptional regulator</fullName>
    </submittedName>
</protein>
<evidence type="ECO:0000259" key="4">
    <source>
        <dbReference type="PROSITE" id="PS50995"/>
    </source>
</evidence>
<dbReference type="InterPro" id="IPR036388">
    <property type="entry name" value="WH-like_DNA-bd_sf"/>
</dbReference>
<dbReference type="Gene3D" id="1.10.10.10">
    <property type="entry name" value="Winged helix-like DNA-binding domain superfamily/Winged helix DNA-binding domain"/>
    <property type="match status" value="1"/>
</dbReference>
<dbReference type="InterPro" id="IPR000835">
    <property type="entry name" value="HTH_MarR-typ"/>
</dbReference>
<keyword evidence="6" id="KW-1185">Reference proteome</keyword>
<keyword evidence="3" id="KW-0804">Transcription</keyword>
<comment type="caution">
    <text evidence="5">The sequence shown here is derived from an EMBL/GenBank/DDBJ whole genome shotgun (WGS) entry which is preliminary data.</text>
</comment>
<reference evidence="5 6" key="1">
    <citation type="submission" date="2019-02" db="EMBL/GenBank/DDBJ databases">
        <authorList>
            <person name="Goldberg S.R."/>
            <person name="Haltli B.A."/>
            <person name="Correa H."/>
            <person name="Russell K.G."/>
        </authorList>
    </citation>
    <scope>NUCLEOTIDE SEQUENCE [LARGE SCALE GENOMIC DNA]</scope>
    <source>
        <strain evidence="5 6">JCM 16186</strain>
    </source>
</reference>